<dbReference type="EMBL" id="KN832870">
    <property type="protein sequence ID" value="KIN09153.1"/>
    <property type="molecule type" value="Genomic_DNA"/>
</dbReference>
<reference evidence="1 2" key="1">
    <citation type="submission" date="2014-04" db="EMBL/GenBank/DDBJ databases">
        <authorList>
            <consortium name="DOE Joint Genome Institute"/>
            <person name="Kuo A."/>
            <person name="Martino E."/>
            <person name="Perotto S."/>
            <person name="Kohler A."/>
            <person name="Nagy L.G."/>
            <person name="Floudas D."/>
            <person name="Copeland A."/>
            <person name="Barry K.W."/>
            <person name="Cichocki N."/>
            <person name="Veneault-Fourrey C."/>
            <person name="LaButti K."/>
            <person name="Lindquist E.A."/>
            <person name="Lipzen A."/>
            <person name="Lundell T."/>
            <person name="Morin E."/>
            <person name="Murat C."/>
            <person name="Sun H."/>
            <person name="Tunlid A."/>
            <person name="Henrissat B."/>
            <person name="Grigoriev I.V."/>
            <person name="Hibbett D.S."/>
            <person name="Martin F."/>
            <person name="Nordberg H.P."/>
            <person name="Cantor M.N."/>
            <person name="Hua S.X."/>
        </authorList>
    </citation>
    <scope>NUCLEOTIDE SEQUENCE [LARGE SCALE GENOMIC DNA]</scope>
    <source>
        <strain evidence="1 2">Zn</strain>
    </source>
</reference>
<dbReference type="OrthoDB" id="4658021at2759"/>
<name>A0A0C3E480_OIDMZ</name>
<dbReference type="Proteomes" id="UP000054321">
    <property type="component" value="Unassembled WGS sequence"/>
</dbReference>
<accession>A0A0C3E480</accession>
<proteinExistence type="predicted"/>
<dbReference type="AlphaFoldDB" id="A0A0C3E480"/>
<dbReference type="InParanoid" id="A0A0C3E480"/>
<sequence>MHGATPCGSGLFFTPENYGCKFLSIPFLCFAGRNRHLCTFNTTDNLPILEDYQVPNAAVEAVNLALANLEPAWAGYNTGTAHPNANRDAISPITGLWTEAVNLTAPADREVEALTFIRPSDKSPIASYTSYAMHPVMSYLTGYTSADWPGAMTRWVANSFGNNMVAIYSQQASGDVNPRWLRTTTNDLLSQRHDYITNYETDHETVEVAVRNFTLPLMRADPVYIRQVFDNIQALGIVVAEEVICVMSETNEWQEAPTIWGKQQNATCPGRKRLDNLIVNRAGRPGNYTTAGVPPITDLHWCVGHW</sequence>
<reference evidence="2" key="2">
    <citation type="submission" date="2015-01" db="EMBL/GenBank/DDBJ databases">
        <title>Evolutionary Origins and Diversification of the Mycorrhizal Mutualists.</title>
        <authorList>
            <consortium name="DOE Joint Genome Institute"/>
            <consortium name="Mycorrhizal Genomics Consortium"/>
            <person name="Kohler A."/>
            <person name="Kuo A."/>
            <person name="Nagy L.G."/>
            <person name="Floudas D."/>
            <person name="Copeland A."/>
            <person name="Barry K.W."/>
            <person name="Cichocki N."/>
            <person name="Veneault-Fourrey C."/>
            <person name="LaButti K."/>
            <person name="Lindquist E.A."/>
            <person name="Lipzen A."/>
            <person name="Lundell T."/>
            <person name="Morin E."/>
            <person name="Murat C."/>
            <person name="Riley R."/>
            <person name="Ohm R."/>
            <person name="Sun H."/>
            <person name="Tunlid A."/>
            <person name="Henrissat B."/>
            <person name="Grigoriev I.V."/>
            <person name="Hibbett D.S."/>
            <person name="Martin F."/>
        </authorList>
    </citation>
    <scope>NUCLEOTIDE SEQUENCE [LARGE SCALE GENOMIC DNA]</scope>
    <source>
        <strain evidence="2">Zn</strain>
    </source>
</reference>
<keyword evidence="2" id="KW-1185">Reference proteome</keyword>
<evidence type="ECO:0000313" key="2">
    <source>
        <dbReference type="Proteomes" id="UP000054321"/>
    </source>
</evidence>
<organism evidence="1 2">
    <name type="scientific">Oidiodendron maius (strain Zn)</name>
    <dbReference type="NCBI Taxonomy" id="913774"/>
    <lineage>
        <taxon>Eukaryota</taxon>
        <taxon>Fungi</taxon>
        <taxon>Dikarya</taxon>
        <taxon>Ascomycota</taxon>
        <taxon>Pezizomycotina</taxon>
        <taxon>Leotiomycetes</taxon>
        <taxon>Leotiomycetes incertae sedis</taxon>
        <taxon>Myxotrichaceae</taxon>
        <taxon>Oidiodendron</taxon>
    </lineage>
</organism>
<dbReference type="HOGENOM" id="CLU_909433_0_0_1"/>
<gene>
    <name evidence="1" type="ORF">OIDMADRAFT_48981</name>
</gene>
<evidence type="ECO:0000313" key="1">
    <source>
        <dbReference type="EMBL" id="KIN09153.1"/>
    </source>
</evidence>
<protein>
    <submittedName>
        <fullName evidence="1">Uncharacterized protein</fullName>
    </submittedName>
</protein>